<geneLocation type="plastid" evidence="14"/>
<dbReference type="RefSeq" id="YP_009545262.1">
    <property type="nucleotide sequence ID" value="NC_040134.1"/>
</dbReference>
<evidence type="ECO:0000259" key="13">
    <source>
        <dbReference type="PROSITE" id="PS50881"/>
    </source>
</evidence>
<dbReference type="PANTHER" id="PTHR48277:SF1">
    <property type="entry name" value="MITOCHONDRIAL RIBOSOMAL PROTEIN S5"/>
    <property type="match status" value="1"/>
</dbReference>
<dbReference type="InterPro" id="IPR014721">
    <property type="entry name" value="Ribsml_uS5_D2-typ_fold_subgr"/>
</dbReference>
<reference evidence="14" key="1">
    <citation type="submission" date="2018-08" db="EMBL/GenBank/DDBJ databases">
        <title>Comparative Plastid Genomics of Synurophyceae: Evolutionary Evidence of Lateral Gene Transfer and Inverted Repeat Dynamics.</title>
        <authorList>
            <person name="Kim J.I."/>
            <person name="Shin H."/>
            <person name="Skaloud P."/>
            <person name="Jung J."/>
            <person name="Yoon H.S."/>
            <person name="Archibald J.M."/>
            <person name="Shin W."/>
        </authorList>
    </citation>
    <scope>NUCLEOTIDE SEQUENCE</scope>
    <source>
        <strain evidence="14">FBCC200023</strain>
    </source>
</reference>
<dbReference type="SUPFAM" id="SSF54211">
    <property type="entry name" value="Ribosomal protein S5 domain 2-like"/>
    <property type="match status" value="1"/>
</dbReference>
<dbReference type="AlphaFoldDB" id="A0A3G2QZ76"/>
<keyword evidence="7 10" id="KW-0687">Ribonucleoprotein</keyword>
<keyword evidence="6 10" id="KW-0689">Ribosomal protein</keyword>
<evidence type="ECO:0000256" key="9">
    <source>
        <dbReference type="ARBA" id="ARBA00035156"/>
    </source>
</evidence>
<dbReference type="InterPro" id="IPR005324">
    <property type="entry name" value="Ribosomal_uS5_C"/>
</dbReference>
<dbReference type="GO" id="GO:0006412">
    <property type="term" value="P:translation"/>
    <property type="evidence" value="ECO:0007669"/>
    <property type="project" value="InterPro"/>
</dbReference>
<evidence type="ECO:0000256" key="6">
    <source>
        <dbReference type="ARBA" id="ARBA00022980"/>
    </source>
</evidence>
<dbReference type="GO" id="GO:0019843">
    <property type="term" value="F:rRNA binding"/>
    <property type="evidence" value="ECO:0007669"/>
    <property type="project" value="UniProtKB-KW"/>
</dbReference>
<gene>
    <name evidence="14" type="primary">rps5</name>
</gene>
<feature type="compositionally biased region" description="Polar residues" evidence="12">
    <location>
        <begin position="1"/>
        <end position="12"/>
    </location>
</feature>
<dbReference type="PROSITE" id="PS50881">
    <property type="entry name" value="S5_DSRBD"/>
    <property type="match status" value="1"/>
</dbReference>
<dbReference type="GO" id="GO:0009536">
    <property type="term" value="C:plastid"/>
    <property type="evidence" value="ECO:0007669"/>
    <property type="project" value="UniProtKB-SubCell"/>
</dbReference>
<dbReference type="GeneID" id="38571740"/>
<evidence type="ECO:0000256" key="12">
    <source>
        <dbReference type="SAM" id="MobiDB-lite"/>
    </source>
</evidence>
<comment type="function">
    <text evidence="1">With S4 and S12 plays an important role in translational accuracy.</text>
</comment>
<keyword evidence="14" id="KW-0934">Plastid</keyword>
<evidence type="ECO:0000256" key="2">
    <source>
        <dbReference type="ARBA" id="ARBA00004474"/>
    </source>
</evidence>
<dbReference type="InterPro" id="IPR013810">
    <property type="entry name" value="Ribosomal_uS5_N"/>
</dbReference>
<sequence>MEKTTTTKNSKPNGIKKENAITKTGTSRTQKKKPILRLSKIKYEEKVIQIKRVTKVVKGGKKLTFRAVVIVGDNKRKVGVGIGRADDVNMAITKATLHGKKNLINVPLTLKYSIPHVIKASYGACSIMLRPASQGTGVIAGGSVRTVLELAGIRNILAKQFGSSNILNNAKATILALILLNEKVELGKYQSSRKQIFYDKIMKHYKNVKLSK</sequence>
<dbReference type="InterPro" id="IPR005712">
    <property type="entry name" value="Ribosomal_uS5_bac-type"/>
</dbReference>
<feature type="region of interest" description="Disordered" evidence="12">
    <location>
        <begin position="1"/>
        <end position="30"/>
    </location>
</feature>
<evidence type="ECO:0000256" key="5">
    <source>
        <dbReference type="ARBA" id="ARBA00022884"/>
    </source>
</evidence>
<dbReference type="HAMAP" id="MF_01307_B">
    <property type="entry name" value="Ribosomal_uS5_B"/>
    <property type="match status" value="1"/>
</dbReference>
<dbReference type="EMBL" id="MH795130">
    <property type="protein sequence ID" value="AYO28416.1"/>
    <property type="molecule type" value="Genomic_DNA"/>
</dbReference>
<evidence type="ECO:0000313" key="14">
    <source>
        <dbReference type="EMBL" id="AYO28416.1"/>
    </source>
</evidence>
<dbReference type="SUPFAM" id="SSF54768">
    <property type="entry name" value="dsRNA-binding domain-like"/>
    <property type="match status" value="1"/>
</dbReference>
<name>A0A3G2QZ76_9STRA</name>
<dbReference type="GO" id="GO:0015935">
    <property type="term" value="C:small ribosomal subunit"/>
    <property type="evidence" value="ECO:0007669"/>
    <property type="project" value="InterPro"/>
</dbReference>
<dbReference type="FunFam" id="3.30.230.10:FF:000002">
    <property type="entry name" value="30S ribosomal protein S5"/>
    <property type="match status" value="1"/>
</dbReference>
<dbReference type="Gene3D" id="3.30.230.10">
    <property type="match status" value="1"/>
</dbReference>
<organism evidence="14">
    <name type="scientific">Synura uvella</name>
    <dbReference type="NCBI Taxonomy" id="52557"/>
    <lineage>
        <taxon>Eukaryota</taxon>
        <taxon>Sar</taxon>
        <taxon>Stramenopiles</taxon>
        <taxon>Ochrophyta</taxon>
        <taxon>Synurophyceae</taxon>
        <taxon>Synurales</taxon>
        <taxon>Mallomonadaceae</taxon>
        <taxon>Synura</taxon>
    </lineage>
</organism>
<evidence type="ECO:0000256" key="11">
    <source>
        <dbReference type="RuleBase" id="RU003823"/>
    </source>
</evidence>
<accession>A0A3G2QZ76</accession>
<dbReference type="Pfam" id="PF00333">
    <property type="entry name" value="Ribosomal_S5"/>
    <property type="match status" value="1"/>
</dbReference>
<dbReference type="InterPro" id="IPR020568">
    <property type="entry name" value="Ribosomal_Su5_D2-typ_SF"/>
</dbReference>
<evidence type="ECO:0000256" key="4">
    <source>
        <dbReference type="ARBA" id="ARBA00022730"/>
    </source>
</evidence>
<protein>
    <recommendedName>
        <fullName evidence="9">Small ribosomal subunit protein uS5c</fullName>
    </recommendedName>
</protein>
<evidence type="ECO:0000256" key="1">
    <source>
        <dbReference type="ARBA" id="ARBA00002524"/>
    </source>
</evidence>
<feature type="domain" description="S5 DRBM" evidence="13">
    <location>
        <begin position="43"/>
        <end position="106"/>
    </location>
</feature>
<dbReference type="PANTHER" id="PTHR48277">
    <property type="entry name" value="MITOCHONDRIAL RIBOSOMAL PROTEIN S5"/>
    <property type="match status" value="1"/>
</dbReference>
<dbReference type="InterPro" id="IPR000851">
    <property type="entry name" value="Ribosomal_uS5"/>
</dbReference>
<comment type="subunit">
    <text evidence="8">Part of the 30S ribosomal subunit. Contacts protein S4.</text>
</comment>
<dbReference type="GO" id="GO:0003735">
    <property type="term" value="F:structural constituent of ribosome"/>
    <property type="evidence" value="ECO:0007669"/>
    <property type="project" value="UniProtKB-UniRule"/>
</dbReference>
<evidence type="ECO:0000256" key="8">
    <source>
        <dbReference type="ARBA" id="ARBA00025844"/>
    </source>
</evidence>
<dbReference type="Gene3D" id="3.30.160.20">
    <property type="match status" value="1"/>
</dbReference>
<evidence type="ECO:0000256" key="10">
    <source>
        <dbReference type="PROSITE-ProRule" id="PRU00268"/>
    </source>
</evidence>
<proteinExistence type="inferred from homology"/>
<keyword evidence="5" id="KW-0694">RNA-binding</keyword>
<dbReference type="Pfam" id="PF03719">
    <property type="entry name" value="Ribosomal_S5_C"/>
    <property type="match status" value="1"/>
</dbReference>
<comment type="similarity">
    <text evidence="3 11">Belongs to the universal ribosomal protein uS5 family.</text>
</comment>
<keyword evidence="4" id="KW-0699">rRNA-binding</keyword>
<comment type="subcellular location">
    <subcellularLocation>
        <location evidence="2">Plastid</location>
    </subcellularLocation>
</comment>
<dbReference type="NCBIfam" id="TIGR01021">
    <property type="entry name" value="rpsE_bact"/>
    <property type="match status" value="1"/>
</dbReference>
<evidence type="ECO:0000256" key="3">
    <source>
        <dbReference type="ARBA" id="ARBA00008945"/>
    </source>
</evidence>
<evidence type="ECO:0000256" key="7">
    <source>
        <dbReference type="ARBA" id="ARBA00023274"/>
    </source>
</evidence>